<dbReference type="KEGG" id="hazt:108672677"/>
<evidence type="ECO:0000313" key="2">
    <source>
        <dbReference type="Proteomes" id="UP000694843"/>
    </source>
</evidence>
<accession>A0A8B7NQ84</accession>
<dbReference type="AlphaFoldDB" id="A0A8B7NQ84"/>
<sequence length="262" mass="30670">MIVKLCAGSPRRLPPYGGVPSFFAALLNPDAKFCYAWLKFGGELNFKTKRILHTGEQCTDDLYGSKYVCFNPEYKMNEDPCLVYAFSEPTDNQFEKDMELFSCEVHSFVSYKTLGFDRIQRSKFYIQHPWILSDDHRDERVDVQSRYDDTVFGRHLYHKINQYRPLDFIITSLAHERKEIKFVKSDIPSLGNLLLKQIVKFRNEVDIRQIFEGLTCAGYKFVRVEPVTIYSKTIHVKETNQSYHPAFTVNFIKDLNFSPLKV</sequence>
<dbReference type="InterPro" id="IPR025714">
    <property type="entry name" value="Methyltranfer_dom"/>
</dbReference>
<dbReference type="Pfam" id="PF13383">
    <property type="entry name" value="Methyltransf_22"/>
    <property type="match status" value="1"/>
</dbReference>
<dbReference type="Proteomes" id="UP000694843">
    <property type="component" value="Unplaced"/>
</dbReference>
<reference evidence="3" key="1">
    <citation type="submission" date="2025-08" db="UniProtKB">
        <authorList>
            <consortium name="RefSeq"/>
        </authorList>
    </citation>
    <scope>IDENTIFICATION</scope>
    <source>
        <tissue evidence="3">Whole organism</tissue>
    </source>
</reference>
<protein>
    <submittedName>
        <fullName evidence="3">Uncharacterized protein LOC108672677</fullName>
    </submittedName>
</protein>
<keyword evidence="2" id="KW-1185">Reference proteome</keyword>
<evidence type="ECO:0000313" key="3">
    <source>
        <dbReference type="RefSeq" id="XP_018015872.1"/>
    </source>
</evidence>
<proteinExistence type="predicted"/>
<dbReference type="OrthoDB" id="6405083at2759"/>
<evidence type="ECO:0000259" key="1">
    <source>
        <dbReference type="Pfam" id="PF13383"/>
    </source>
</evidence>
<gene>
    <name evidence="3" type="primary">LOC108672677</name>
</gene>
<name>A0A8B7NQ84_HYAAZ</name>
<dbReference type="RefSeq" id="XP_018015872.1">
    <property type="nucleotide sequence ID" value="XM_018160383.1"/>
</dbReference>
<dbReference type="GeneID" id="108672677"/>
<feature type="domain" description="Methyltransferase" evidence="1">
    <location>
        <begin position="63"/>
        <end position="188"/>
    </location>
</feature>
<organism evidence="2 3">
    <name type="scientific">Hyalella azteca</name>
    <name type="common">Amphipod</name>
    <dbReference type="NCBI Taxonomy" id="294128"/>
    <lineage>
        <taxon>Eukaryota</taxon>
        <taxon>Metazoa</taxon>
        <taxon>Ecdysozoa</taxon>
        <taxon>Arthropoda</taxon>
        <taxon>Crustacea</taxon>
        <taxon>Multicrustacea</taxon>
        <taxon>Malacostraca</taxon>
        <taxon>Eumalacostraca</taxon>
        <taxon>Peracarida</taxon>
        <taxon>Amphipoda</taxon>
        <taxon>Senticaudata</taxon>
        <taxon>Talitrida</taxon>
        <taxon>Talitroidea</taxon>
        <taxon>Hyalellidae</taxon>
        <taxon>Hyalella</taxon>
    </lineage>
</organism>